<proteinExistence type="predicted"/>
<feature type="domain" description="PRC-barrel" evidence="1">
    <location>
        <begin position="19"/>
        <end position="90"/>
    </location>
</feature>
<organism evidence="2 3">
    <name type="scientific">Maledivibacter halophilus</name>
    <dbReference type="NCBI Taxonomy" id="36842"/>
    <lineage>
        <taxon>Bacteria</taxon>
        <taxon>Bacillati</taxon>
        <taxon>Bacillota</taxon>
        <taxon>Clostridia</taxon>
        <taxon>Peptostreptococcales</taxon>
        <taxon>Caminicellaceae</taxon>
        <taxon>Maledivibacter</taxon>
    </lineage>
</organism>
<name>A0A1T5MGL1_9FIRM</name>
<dbReference type="InterPro" id="IPR027275">
    <property type="entry name" value="PRC-brl_dom"/>
</dbReference>
<dbReference type="STRING" id="36842.SAMN02194393_04705"/>
<keyword evidence="3" id="KW-1185">Reference proteome</keyword>
<dbReference type="EMBL" id="FUZT01000015">
    <property type="protein sequence ID" value="SKC87367.1"/>
    <property type="molecule type" value="Genomic_DNA"/>
</dbReference>
<dbReference type="PANTHER" id="PTHR40061:SF1">
    <property type="entry name" value="SPORULATION PROTEIN YLMC-RELATED"/>
    <property type="match status" value="1"/>
</dbReference>
<dbReference type="Proteomes" id="UP000190285">
    <property type="component" value="Unassembled WGS sequence"/>
</dbReference>
<protein>
    <submittedName>
        <fullName evidence="2">Sporulation protein, YlmC/YmxH family</fullName>
    </submittedName>
</protein>
<dbReference type="Gene3D" id="2.30.30.240">
    <property type="entry name" value="PRC-barrel domain"/>
    <property type="match status" value="1"/>
</dbReference>
<gene>
    <name evidence="2" type="ORF">SAMN02194393_04705</name>
</gene>
<dbReference type="PANTHER" id="PTHR40061">
    <property type="entry name" value="SPORULATION PROTEIN YLMC-RELATED"/>
    <property type="match status" value="1"/>
</dbReference>
<dbReference type="SUPFAM" id="SSF50346">
    <property type="entry name" value="PRC-barrel domain"/>
    <property type="match status" value="1"/>
</dbReference>
<dbReference type="InterPro" id="IPR014238">
    <property type="entry name" value="Spore_YlmC/YmxH"/>
</dbReference>
<evidence type="ECO:0000259" key="1">
    <source>
        <dbReference type="Pfam" id="PF05239"/>
    </source>
</evidence>
<dbReference type="NCBIfam" id="TIGR02888">
    <property type="entry name" value="spore_YlmC_YmxH"/>
    <property type="match status" value="1"/>
</dbReference>
<dbReference type="InterPro" id="IPR011033">
    <property type="entry name" value="PRC_barrel-like_sf"/>
</dbReference>
<dbReference type="Pfam" id="PF05239">
    <property type="entry name" value="PRC"/>
    <property type="match status" value="1"/>
</dbReference>
<reference evidence="2 3" key="1">
    <citation type="submission" date="2017-02" db="EMBL/GenBank/DDBJ databases">
        <authorList>
            <person name="Peterson S.W."/>
        </authorList>
    </citation>
    <scope>NUCLEOTIDE SEQUENCE [LARGE SCALE GENOMIC DNA]</scope>
    <source>
        <strain evidence="2 3">M1</strain>
    </source>
</reference>
<evidence type="ECO:0000313" key="3">
    <source>
        <dbReference type="Proteomes" id="UP000190285"/>
    </source>
</evidence>
<sequence>MSKIKFNINLKRGVFMITTADLRMKEVINVVDGSRIGFIYDFEINIEKNRVEAIIVPKEGKFLKIFMREDDYVIPWKRIVKVGQDIILVELKDSPYYKEKENKNSNVNFLLDNFKLDEKEKDDDSSK</sequence>
<evidence type="ECO:0000313" key="2">
    <source>
        <dbReference type="EMBL" id="SKC87367.1"/>
    </source>
</evidence>
<accession>A0A1T5MGL1</accession>
<dbReference type="AlphaFoldDB" id="A0A1T5MGL1"/>